<evidence type="ECO:0000313" key="1">
    <source>
        <dbReference type="EMBL" id="HHJ63618.1"/>
    </source>
</evidence>
<dbReference type="AlphaFoldDB" id="A0A7C5Q7F1"/>
<sequence length="158" mass="17022">VIFPYTEGSKPILLEVQALVLPAIYTTPQRRAQGFDVNRLSLILAVLEKEGGIFTRDADVFVNVAGGLSVREPAADLAVALAIASSRKEKAVPPDTVIFGEIGLAGEVRAVHFSEIRLKEAFRFGFRRAVIPGSLGETPGDLELLPVSTLREALDLLL</sequence>
<comment type="caution">
    <text evidence="1">The sequence shown here is derived from an EMBL/GenBank/DDBJ whole genome shotgun (WGS) entry which is preliminary data.</text>
</comment>
<dbReference type="InterPro" id="IPR020568">
    <property type="entry name" value="Ribosomal_Su5_D2-typ_SF"/>
</dbReference>
<dbReference type="PANTHER" id="PTHR32472:SF10">
    <property type="entry name" value="DNA REPAIR PROTEIN RADA-LIKE PROTEIN"/>
    <property type="match status" value="1"/>
</dbReference>
<reference evidence="1" key="1">
    <citation type="journal article" date="2020" name="mSystems">
        <title>Genome- and Community-Level Interaction Insights into Carbon Utilization and Element Cycling Functions of Hydrothermarchaeota in Hydrothermal Sediment.</title>
        <authorList>
            <person name="Zhou Z."/>
            <person name="Liu Y."/>
            <person name="Xu W."/>
            <person name="Pan J."/>
            <person name="Luo Z.H."/>
            <person name="Li M."/>
        </authorList>
    </citation>
    <scope>NUCLEOTIDE SEQUENCE [LARGE SCALE GENOMIC DNA]</scope>
    <source>
        <strain evidence="1">HyVt-501</strain>
    </source>
</reference>
<dbReference type="GO" id="GO:0000725">
    <property type="term" value="P:recombinational repair"/>
    <property type="evidence" value="ECO:0007669"/>
    <property type="project" value="TreeGrafter"/>
</dbReference>
<dbReference type="SUPFAM" id="SSF54211">
    <property type="entry name" value="Ribosomal protein S5 domain 2-like"/>
    <property type="match status" value="1"/>
</dbReference>
<gene>
    <name evidence="1" type="ORF">ENJ61_01795</name>
</gene>
<accession>A0A7C5Q7F1</accession>
<dbReference type="InterPro" id="IPR014721">
    <property type="entry name" value="Ribsml_uS5_D2-typ_fold_subgr"/>
</dbReference>
<dbReference type="Proteomes" id="UP000885792">
    <property type="component" value="Unassembled WGS sequence"/>
</dbReference>
<feature type="non-terminal residue" evidence="1">
    <location>
        <position position="1"/>
    </location>
</feature>
<organism evidence="1">
    <name type="scientific">Aquifex aeolicus</name>
    <dbReference type="NCBI Taxonomy" id="63363"/>
    <lineage>
        <taxon>Bacteria</taxon>
        <taxon>Pseudomonadati</taxon>
        <taxon>Aquificota</taxon>
        <taxon>Aquificia</taxon>
        <taxon>Aquificales</taxon>
        <taxon>Aquificaceae</taxon>
        <taxon>Aquifex</taxon>
    </lineage>
</organism>
<dbReference type="PANTHER" id="PTHR32472">
    <property type="entry name" value="DNA REPAIR PROTEIN RADA"/>
    <property type="match status" value="1"/>
</dbReference>
<dbReference type="GO" id="GO:0005829">
    <property type="term" value="C:cytosol"/>
    <property type="evidence" value="ECO:0007669"/>
    <property type="project" value="TreeGrafter"/>
</dbReference>
<name>A0A7C5Q7F1_AQUAO</name>
<dbReference type="Pfam" id="PF13541">
    <property type="entry name" value="ChlI"/>
    <property type="match status" value="1"/>
</dbReference>
<proteinExistence type="predicted"/>
<protein>
    <submittedName>
        <fullName evidence="1">DNA repair protein RadA</fullName>
    </submittedName>
</protein>
<dbReference type="EMBL" id="DRNB01000061">
    <property type="protein sequence ID" value="HHJ63618.1"/>
    <property type="molecule type" value="Genomic_DNA"/>
</dbReference>
<dbReference type="Gene3D" id="3.30.230.10">
    <property type="match status" value="1"/>
</dbReference>